<feature type="compositionally biased region" description="Pro residues" evidence="1">
    <location>
        <begin position="88"/>
        <end position="98"/>
    </location>
</feature>
<keyword evidence="3" id="KW-1185">Reference proteome</keyword>
<name>A0A1R1X4J7_9FUNG</name>
<evidence type="ECO:0000313" key="2">
    <source>
        <dbReference type="EMBL" id="OMJ09561.1"/>
    </source>
</evidence>
<evidence type="ECO:0000256" key="1">
    <source>
        <dbReference type="SAM" id="MobiDB-lite"/>
    </source>
</evidence>
<dbReference type="Proteomes" id="UP000187429">
    <property type="component" value="Unassembled WGS sequence"/>
</dbReference>
<dbReference type="OrthoDB" id="10396623at2759"/>
<comment type="caution">
    <text evidence="2">The sequence shown here is derived from an EMBL/GenBank/DDBJ whole genome shotgun (WGS) entry which is preliminary data.</text>
</comment>
<organism evidence="2 3">
    <name type="scientific">Smittium culicis</name>
    <dbReference type="NCBI Taxonomy" id="133412"/>
    <lineage>
        <taxon>Eukaryota</taxon>
        <taxon>Fungi</taxon>
        <taxon>Fungi incertae sedis</taxon>
        <taxon>Zoopagomycota</taxon>
        <taxon>Kickxellomycotina</taxon>
        <taxon>Harpellomycetes</taxon>
        <taxon>Harpellales</taxon>
        <taxon>Legeriomycetaceae</taxon>
        <taxon>Smittium</taxon>
    </lineage>
</organism>
<gene>
    <name evidence="2" type="ORF">AYI69_g10606</name>
</gene>
<evidence type="ECO:0000313" key="3">
    <source>
        <dbReference type="Proteomes" id="UP000187429"/>
    </source>
</evidence>
<proteinExistence type="predicted"/>
<reference evidence="3" key="1">
    <citation type="submission" date="2017-01" db="EMBL/GenBank/DDBJ databases">
        <authorList>
            <person name="Wang Y."/>
            <person name="White M."/>
            <person name="Kvist S."/>
            <person name="Moncalvo J.-M."/>
        </authorList>
    </citation>
    <scope>NUCLEOTIDE SEQUENCE [LARGE SCALE GENOMIC DNA]</scope>
    <source>
        <strain evidence="3">ID-206-W2</strain>
    </source>
</reference>
<feature type="compositionally biased region" description="Low complexity" evidence="1">
    <location>
        <begin position="136"/>
        <end position="149"/>
    </location>
</feature>
<feature type="region of interest" description="Disordered" evidence="1">
    <location>
        <begin position="1"/>
        <end position="167"/>
    </location>
</feature>
<sequence>MSKQNNDKKYGYHHKEPSRNSTVLLPHIDGKNYEVPEPEVPVASSSRRPISASATPPPRYAAHKGPAPVEKSGSESSVTLTDDSSPSHSPPEPTPVTPPFSGFKRPAIPSRFAAHKRPALSSSPSPIPPSTPPLPSCCRPSSSIRRSTSGSIQSPYRIPKYSPSNPGPIRFNPPVNEPIVLPRTQSTHNLTAALACSTFTPYEYSRKVKALEQLTGKRDTSVNPYHLVIVSGINPQPIRMVKQCLIGLSICVANVADIKFSGRNTEFLVLKTYLGTFLYKISNNPFITIVHF</sequence>
<dbReference type="AlphaFoldDB" id="A0A1R1X4J7"/>
<accession>A0A1R1X4J7</accession>
<dbReference type="EMBL" id="LSSM01006997">
    <property type="protein sequence ID" value="OMJ09561.1"/>
    <property type="molecule type" value="Genomic_DNA"/>
</dbReference>
<protein>
    <submittedName>
        <fullName evidence="2">Uncharacterized protein</fullName>
    </submittedName>
</protein>
<feature type="compositionally biased region" description="Low complexity" evidence="1">
    <location>
        <begin position="41"/>
        <end position="54"/>
    </location>
</feature>
<feature type="compositionally biased region" description="Basic and acidic residues" evidence="1">
    <location>
        <begin position="1"/>
        <end position="18"/>
    </location>
</feature>
<feature type="compositionally biased region" description="Polar residues" evidence="1">
    <location>
        <begin position="74"/>
        <end position="83"/>
    </location>
</feature>
<feature type="compositionally biased region" description="Pro residues" evidence="1">
    <location>
        <begin position="125"/>
        <end position="135"/>
    </location>
</feature>